<keyword evidence="1" id="KW-0472">Membrane</keyword>
<sequence length="92" mass="10656">MTDYHLFIAIYIIAVNLVTFVTYGIDKYKSIKRKWRISEATLLTMAVIGGSIGAWTGMKVWRHKTMHKKFTIGIPIVFVIHLFIVIYLHTIT</sequence>
<dbReference type="Pfam" id="PF06961">
    <property type="entry name" value="DUF1294"/>
    <property type="match status" value="1"/>
</dbReference>
<name>A0ABX2ATM1_9BACT</name>
<protein>
    <submittedName>
        <fullName evidence="2">DUF1294 domain-containing protein</fullName>
    </submittedName>
</protein>
<keyword evidence="3" id="KW-1185">Reference proteome</keyword>
<dbReference type="InterPro" id="IPR010718">
    <property type="entry name" value="DUF1294"/>
</dbReference>
<evidence type="ECO:0000313" key="3">
    <source>
        <dbReference type="Proteomes" id="UP001193734"/>
    </source>
</evidence>
<organism evidence="2 3">
    <name type="scientific">Xylanibacter rodentium</name>
    <dbReference type="NCBI Taxonomy" id="2736289"/>
    <lineage>
        <taxon>Bacteria</taxon>
        <taxon>Pseudomonadati</taxon>
        <taxon>Bacteroidota</taxon>
        <taxon>Bacteroidia</taxon>
        <taxon>Bacteroidales</taxon>
        <taxon>Prevotellaceae</taxon>
        <taxon>Xylanibacter</taxon>
    </lineage>
</organism>
<evidence type="ECO:0000313" key="2">
    <source>
        <dbReference type="EMBL" id="NPE13023.1"/>
    </source>
</evidence>
<keyword evidence="1" id="KW-1133">Transmembrane helix</keyword>
<feature type="transmembrane region" description="Helical" evidence="1">
    <location>
        <begin position="70"/>
        <end position="88"/>
    </location>
</feature>
<proteinExistence type="predicted"/>
<gene>
    <name evidence="2" type="ORF">HPS55_01535</name>
</gene>
<accession>A0ABX2ATM1</accession>
<dbReference type="Proteomes" id="UP001193734">
    <property type="component" value="Unassembled WGS sequence"/>
</dbReference>
<feature type="transmembrane region" description="Helical" evidence="1">
    <location>
        <begin position="37"/>
        <end position="58"/>
    </location>
</feature>
<dbReference type="EMBL" id="JABKKE010000001">
    <property type="protein sequence ID" value="NPE13023.1"/>
    <property type="molecule type" value="Genomic_DNA"/>
</dbReference>
<keyword evidence="1" id="KW-0812">Transmembrane</keyword>
<evidence type="ECO:0000256" key="1">
    <source>
        <dbReference type="SAM" id="Phobius"/>
    </source>
</evidence>
<dbReference type="GeneID" id="82156437"/>
<dbReference type="RefSeq" id="WP_172173976.1">
    <property type="nucleotide sequence ID" value="NZ_CASGIA010000003.1"/>
</dbReference>
<comment type="caution">
    <text evidence="2">The sequence shown here is derived from an EMBL/GenBank/DDBJ whole genome shotgun (WGS) entry which is preliminary data.</text>
</comment>
<reference evidence="2 3" key="1">
    <citation type="submission" date="2020-05" db="EMBL/GenBank/DDBJ databases">
        <title>Distinct polysaccharide utilization as determinants for interspecies competition between intestinal Prevotella spp.</title>
        <authorList>
            <person name="Galvez E.J.C."/>
            <person name="Iljazovic A."/>
            <person name="Strowig T."/>
        </authorList>
    </citation>
    <scope>NUCLEOTIDE SEQUENCE [LARGE SCALE GENOMIC DNA]</scope>
    <source>
        <strain evidence="2 3">PROD</strain>
    </source>
</reference>
<feature type="transmembrane region" description="Helical" evidence="1">
    <location>
        <begin position="6"/>
        <end position="25"/>
    </location>
</feature>